<dbReference type="AlphaFoldDB" id="A0A7J6VNS1"/>
<dbReference type="Proteomes" id="UP000554482">
    <property type="component" value="Unassembled WGS sequence"/>
</dbReference>
<keyword evidence="5" id="KW-0324">Glycolysis</keyword>
<reference evidence="7 8" key="1">
    <citation type="submission" date="2020-06" db="EMBL/GenBank/DDBJ databases">
        <title>Transcriptomic and genomic resources for Thalictrum thalictroides and T. hernandezii: Facilitating candidate gene discovery in an emerging model plant lineage.</title>
        <authorList>
            <person name="Arias T."/>
            <person name="Riano-Pachon D.M."/>
            <person name="Di Stilio V.S."/>
        </authorList>
    </citation>
    <scope>NUCLEOTIDE SEQUENCE [LARGE SCALE GENOMIC DNA]</scope>
    <source>
        <strain evidence="8">cv. WT478/WT964</strain>
        <tissue evidence="7">Leaves</tissue>
    </source>
</reference>
<proteinExistence type="inferred from homology"/>
<evidence type="ECO:0000256" key="2">
    <source>
        <dbReference type="ARBA" id="ARBA00004714"/>
    </source>
</evidence>
<dbReference type="InterPro" id="IPR013785">
    <property type="entry name" value="Aldolase_TIM"/>
</dbReference>
<protein>
    <recommendedName>
        <fullName evidence="4">fructose-bisphosphate aldolase</fullName>
        <ecNumber evidence="4">4.1.2.13</ecNumber>
    </recommendedName>
</protein>
<evidence type="ECO:0000256" key="4">
    <source>
        <dbReference type="ARBA" id="ARBA00013068"/>
    </source>
</evidence>
<sequence>MHIYGEVNFGADATTKKGARLDCGVALWTTLQCPKFTPEVVAEATVIALRQTVLAAVLGIVFLSRGQSEEEEATLNINSTLKSWSGKKENVAKAQEVFLGRCNASLDATLWKYGGGAGGRLASSESLYVEGYKY</sequence>
<comment type="similarity">
    <text evidence="3">Belongs to the class I fructose-bisphosphate aldolase family.</text>
</comment>
<evidence type="ECO:0000256" key="1">
    <source>
        <dbReference type="ARBA" id="ARBA00000441"/>
    </source>
</evidence>
<dbReference type="Pfam" id="PF00274">
    <property type="entry name" value="Glycolytic"/>
    <property type="match status" value="1"/>
</dbReference>
<evidence type="ECO:0000256" key="5">
    <source>
        <dbReference type="ARBA" id="ARBA00023152"/>
    </source>
</evidence>
<evidence type="ECO:0000313" key="8">
    <source>
        <dbReference type="Proteomes" id="UP000554482"/>
    </source>
</evidence>
<dbReference type="Gene3D" id="3.20.20.70">
    <property type="entry name" value="Aldolase class I"/>
    <property type="match status" value="1"/>
</dbReference>
<accession>A0A7J6VNS1</accession>
<dbReference type="SUPFAM" id="SSF51569">
    <property type="entry name" value="Aldolase"/>
    <property type="match status" value="1"/>
</dbReference>
<organism evidence="7 8">
    <name type="scientific">Thalictrum thalictroides</name>
    <name type="common">Rue-anemone</name>
    <name type="synonym">Anemone thalictroides</name>
    <dbReference type="NCBI Taxonomy" id="46969"/>
    <lineage>
        <taxon>Eukaryota</taxon>
        <taxon>Viridiplantae</taxon>
        <taxon>Streptophyta</taxon>
        <taxon>Embryophyta</taxon>
        <taxon>Tracheophyta</taxon>
        <taxon>Spermatophyta</taxon>
        <taxon>Magnoliopsida</taxon>
        <taxon>Ranunculales</taxon>
        <taxon>Ranunculaceae</taxon>
        <taxon>Thalictroideae</taxon>
        <taxon>Thalictrum</taxon>
    </lineage>
</organism>
<comment type="caution">
    <text evidence="7">The sequence shown here is derived from an EMBL/GenBank/DDBJ whole genome shotgun (WGS) entry which is preliminary data.</text>
</comment>
<comment type="catalytic activity">
    <reaction evidence="1">
        <text>beta-D-fructose 1,6-bisphosphate = D-glyceraldehyde 3-phosphate + dihydroxyacetone phosphate</text>
        <dbReference type="Rhea" id="RHEA:14729"/>
        <dbReference type="ChEBI" id="CHEBI:32966"/>
        <dbReference type="ChEBI" id="CHEBI:57642"/>
        <dbReference type="ChEBI" id="CHEBI:59776"/>
        <dbReference type="EC" id="4.1.2.13"/>
    </reaction>
</comment>
<dbReference type="EMBL" id="JABWDY010029335">
    <property type="protein sequence ID" value="KAF5186411.1"/>
    <property type="molecule type" value="Genomic_DNA"/>
</dbReference>
<evidence type="ECO:0000256" key="3">
    <source>
        <dbReference type="ARBA" id="ARBA00010387"/>
    </source>
</evidence>
<comment type="pathway">
    <text evidence="2">Carbohydrate degradation; glycolysis; D-glyceraldehyde 3-phosphate and glycerone phosphate from D-glucose: step 4/4.</text>
</comment>
<dbReference type="OrthoDB" id="36455at2759"/>
<keyword evidence="8" id="KW-1185">Reference proteome</keyword>
<dbReference type="GO" id="GO:0004332">
    <property type="term" value="F:fructose-bisphosphate aldolase activity"/>
    <property type="evidence" value="ECO:0007669"/>
    <property type="project" value="UniProtKB-EC"/>
</dbReference>
<keyword evidence="6" id="KW-0456">Lyase</keyword>
<dbReference type="InterPro" id="IPR000741">
    <property type="entry name" value="FBA_I"/>
</dbReference>
<dbReference type="EC" id="4.1.2.13" evidence="4"/>
<name>A0A7J6VNS1_THATH</name>
<dbReference type="UniPathway" id="UPA00109">
    <property type="reaction ID" value="UER00183"/>
</dbReference>
<dbReference type="PANTHER" id="PTHR11627">
    <property type="entry name" value="FRUCTOSE-BISPHOSPHATE ALDOLASE"/>
    <property type="match status" value="1"/>
</dbReference>
<dbReference type="GO" id="GO:0006096">
    <property type="term" value="P:glycolytic process"/>
    <property type="evidence" value="ECO:0007669"/>
    <property type="project" value="UniProtKB-UniPathway"/>
</dbReference>
<gene>
    <name evidence="7" type="ORF">FRX31_024003</name>
</gene>
<evidence type="ECO:0000313" key="7">
    <source>
        <dbReference type="EMBL" id="KAF5186411.1"/>
    </source>
</evidence>
<evidence type="ECO:0000256" key="6">
    <source>
        <dbReference type="ARBA" id="ARBA00023239"/>
    </source>
</evidence>